<sequence>MSKGIPTSDDIYFRIIHNGVSKKVAIVESYKVSRRKETKTQDAFGEKESVATYSSKTSYELEITRAYATDEAISDGIFLDELEDFEFVIEKPDRTEIYSMCNWNEVSEDGKLKDKVTENMRFTAAKFKRVKK</sequence>
<dbReference type="KEGG" id="crs:FQB35_10455"/>
<evidence type="ECO:0008006" key="3">
    <source>
        <dbReference type="Google" id="ProtNLM"/>
    </source>
</evidence>
<dbReference type="EMBL" id="CP042243">
    <property type="protein sequence ID" value="QEK12717.1"/>
    <property type="molecule type" value="Genomic_DNA"/>
</dbReference>
<keyword evidence="2" id="KW-1185">Reference proteome</keyword>
<evidence type="ECO:0000313" key="2">
    <source>
        <dbReference type="Proteomes" id="UP000324646"/>
    </source>
</evidence>
<dbReference type="AlphaFoldDB" id="A0A5C0SGD2"/>
<dbReference type="OrthoDB" id="1848921at2"/>
<reference evidence="1 2" key="1">
    <citation type="submission" date="2019-07" db="EMBL/GenBank/DDBJ databases">
        <title>Complete genome of Crassaminicella thermophila SY095.</title>
        <authorList>
            <person name="Li X."/>
        </authorList>
    </citation>
    <scope>NUCLEOTIDE SEQUENCE [LARGE SCALE GENOMIC DNA]</scope>
    <source>
        <strain evidence="1 2">SY095</strain>
    </source>
</reference>
<evidence type="ECO:0000313" key="1">
    <source>
        <dbReference type="EMBL" id="QEK12717.1"/>
    </source>
</evidence>
<organism evidence="1 2">
    <name type="scientific">Crassaminicella thermophila</name>
    <dbReference type="NCBI Taxonomy" id="2599308"/>
    <lineage>
        <taxon>Bacteria</taxon>
        <taxon>Bacillati</taxon>
        <taxon>Bacillota</taxon>
        <taxon>Clostridia</taxon>
        <taxon>Eubacteriales</taxon>
        <taxon>Clostridiaceae</taxon>
        <taxon>Crassaminicella</taxon>
    </lineage>
</organism>
<dbReference type="Proteomes" id="UP000324646">
    <property type="component" value="Chromosome"/>
</dbReference>
<protein>
    <recommendedName>
        <fullName evidence="3">Phage tail tube protein</fullName>
    </recommendedName>
</protein>
<dbReference type="RefSeq" id="WP_148809863.1">
    <property type="nucleotide sequence ID" value="NZ_CP042243.1"/>
</dbReference>
<gene>
    <name evidence="1" type="ORF">FQB35_10455</name>
</gene>
<accession>A0A5C0SGD2</accession>
<name>A0A5C0SGD2_CRATE</name>
<proteinExistence type="predicted"/>